<dbReference type="EMBL" id="BSXT01005148">
    <property type="protein sequence ID" value="GMF59892.1"/>
    <property type="molecule type" value="Genomic_DNA"/>
</dbReference>
<comment type="caution">
    <text evidence="2">The sequence shown here is derived from an EMBL/GenBank/DDBJ whole genome shotgun (WGS) entry which is preliminary data.</text>
</comment>
<reference evidence="2" key="1">
    <citation type="submission" date="2023-04" db="EMBL/GenBank/DDBJ databases">
        <title>Phytophthora fragariaefolia NBRC 109709.</title>
        <authorList>
            <person name="Ichikawa N."/>
            <person name="Sato H."/>
            <person name="Tonouchi N."/>
        </authorList>
    </citation>
    <scope>NUCLEOTIDE SEQUENCE</scope>
    <source>
        <strain evidence="2">NBRC 109709</strain>
    </source>
</reference>
<evidence type="ECO:0000313" key="2">
    <source>
        <dbReference type="EMBL" id="GMF59892.1"/>
    </source>
</evidence>
<keyword evidence="3" id="KW-1185">Reference proteome</keyword>
<accession>A0A9W6YDY9</accession>
<feature type="region of interest" description="Disordered" evidence="1">
    <location>
        <begin position="92"/>
        <end position="114"/>
    </location>
</feature>
<sequence length="114" mass="13253">METRPAGEDDEPVVYVFAGRGRRGVDSLVSLQPRIPRLQPNEKVMECRRRRYRTRTGRYAMEFEVQRLGSDLISGSDMLWISQRDYEELWREGRIKSQQEENDGGSAEDNADVT</sequence>
<gene>
    <name evidence="2" type="ORF">Pfra01_002597100</name>
</gene>
<proteinExistence type="predicted"/>
<protein>
    <submittedName>
        <fullName evidence="2">Unnamed protein product</fullName>
    </submittedName>
</protein>
<dbReference type="Proteomes" id="UP001165121">
    <property type="component" value="Unassembled WGS sequence"/>
</dbReference>
<dbReference type="OrthoDB" id="145110at2759"/>
<evidence type="ECO:0000313" key="3">
    <source>
        <dbReference type="Proteomes" id="UP001165121"/>
    </source>
</evidence>
<evidence type="ECO:0000256" key="1">
    <source>
        <dbReference type="SAM" id="MobiDB-lite"/>
    </source>
</evidence>
<organism evidence="2 3">
    <name type="scientific">Phytophthora fragariaefolia</name>
    <dbReference type="NCBI Taxonomy" id="1490495"/>
    <lineage>
        <taxon>Eukaryota</taxon>
        <taxon>Sar</taxon>
        <taxon>Stramenopiles</taxon>
        <taxon>Oomycota</taxon>
        <taxon>Peronosporomycetes</taxon>
        <taxon>Peronosporales</taxon>
        <taxon>Peronosporaceae</taxon>
        <taxon>Phytophthora</taxon>
    </lineage>
</organism>
<dbReference type="AlphaFoldDB" id="A0A9W6YDY9"/>
<name>A0A9W6YDY9_9STRA</name>